<dbReference type="Gene3D" id="3.90.1150.10">
    <property type="entry name" value="Aspartate Aminotransferase, domain 1"/>
    <property type="match status" value="1"/>
</dbReference>
<evidence type="ECO:0000256" key="1">
    <source>
        <dbReference type="ARBA" id="ARBA00001933"/>
    </source>
</evidence>
<dbReference type="HOGENOM" id="CLU_018986_2_0_2"/>
<evidence type="ECO:0000313" key="5">
    <source>
        <dbReference type="Proteomes" id="UP000001037"/>
    </source>
</evidence>
<name>G0ED13_PYRF1</name>
<dbReference type="GO" id="GO:0019346">
    <property type="term" value="P:transsulfuration"/>
    <property type="evidence" value="ECO:0007669"/>
    <property type="project" value="InterPro"/>
</dbReference>
<dbReference type="FunFam" id="3.90.1150.10:FF:000033">
    <property type="entry name" value="Cystathionine gamma-synthase"/>
    <property type="match status" value="1"/>
</dbReference>
<keyword evidence="5" id="KW-1185">Reference proteome</keyword>
<dbReference type="InterPro" id="IPR015424">
    <property type="entry name" value="PyrdxlP-dep_Trfase"/>
</dbReference>
<accession>G0ED13</accession>
<dbReference type="GO" id="GO:0004123">
    <property type="term" value="F:cystathionine gamma-lyase activity"/>
    <property type="evidence" value="ECO:0007669"/>
    <property type="project" value="TreeGrafter"/>
</dbReference>
<dbReference type="KEGG" id="pfm:Pyrfu_0703"/>
<organism evidence="4 5">
    <name type="scientific">Pyrolobus fumarii (strain DSM 11204 / 1A)</name>
    <dbReference type="NCBI Taxonomy" id="694429"/>
    <lineage>
        <taxon>Archaea</taxon>
        <taxon>Thermoproteota</taxon>
        <taxon>Thermoprotei</taxon>
        <taxon>Desulfurococcales</taxon>
        <taxon>Pyrodictiaceae</taxon>
        <taxon>Pyrolobus</taxon>
    </lineage>
</organism>
<dbReference type="AlphaFoldDB" id="G0ED13"/>
<dbReference type="PIRSF" id="PIRSF001434">
    <property type="entry name" value="CGS"/>
    <property type="match status" value="1"/>
</dbReference>
<comment type="cofactor">
    <cofactor evidence="1">
        <name>pyridoxal 5'-phosphate</name>
        <dbReference type="ChEBI" id="CHEBI:597326"/>
    </cofactor>
</comment>
<sequence length="402" mass="44595">MEQRKPAITQGNHKPGISTRVIHTSRVLFESDPYAPVVPPIYRTAMFHHPREDAPLIRGRPYKYSREDNPTLVALEKMITELEGGEDTLVFATGMAAISTVLLALLKPGDRVVVSREAYGATLKLFEFLRKWGLNVVLAGPDNEEIIYEASKPGTKMVFVETITNPLLRVANVPEIAKAARESGAILVVDNTFATPVIFRPLEHGATLVIHSLTKYMAGHNDVLGGSVTGPAEIIANELWEWRRMLGTTMDVEQAFLVARGLKTLEIRVERHCRNAMYVAEFLADHPKVLQVYYPGLPNSPGYELARKLFPPGMYGGVVSFRVKGGKEAVMKLFKRLKYIRPSPSLGGPESLIAYPVMSSHSTMPEEERRKLGITEDLVRLSVGLENPEDIVEDLDQALSAI</sequence>
<dbReference type="PANTHER" id="PTHR11808:SF15">
    <property type="entry name" value="CYSTATHIONINE GAMMA-LYASE"/>
    <property type="match status" value="1"/>
</dbReference>
<dbReference type="InterPro" id="IPR015421">
    <property type="entry name" value="PyrdxlP-dep_Trfase_major"/>
</dbReference>
<reference evidence="4 5" key="1">
    <citation type="journal article" date="2011" name="Stand. Genomic Sci.">
        <title>Complete genome sequence of the hyperthermophilic chemolithoautotroph Pyrolobus fumarii type strain (1A).</title>
        <authorList>
            <person name="Anderson I."/>
            <person name="Goker M."/>
            <person name="Nolan M."/>
            <person name="Lucas S."/>
            <person name="Hammon N."/>
            <person name="Deshpande S."/>
            <person name="Cheng J.F."/>
            <person name="Tapia R."/>
            <person name="Han C."/>
            <person name="Goodwin L."/>
            <person name="Pitluck S."/>
            <person name="Huntemann M."/>
            <person name="Liolios K."/>
            <person name="Ivanova N."/>
            <person name="Pagani I."/>
            <person name="Mavromatis K."/>
            <person name="Ovchinikova G."/>
            <person name="Pati A."/>
            <person name="Chen A."/>
            <person name="Palaniappan K."/>
            <person name="Land M."/>
            <person name="Hauser L."/>
            <person name="Brambilla E.M."/>
            <person name="Huber H."/>
            <person name="Yasawong M."/>
            <person name="Rohde M."/>
            <person name="Spring S."/>
            <person name="Abt B."/>
            <person name="Sikorski J."/>
            <person name="Wirth R."/>
            <person name="Detter J.C."/>
            <person name="Woyke T."/>
            <person name="Bristow J."/>
            <person name="Eisen J.A."/>
            <person name="Markowitz V."/>
            <person name="Hugenholtz P."/>
            <person name="Kyrpides N.C."/>
            <person name="Klenk H.P."/>
            <person name="Lapidus A."/>
        </authorList>
    </citation>
    <scope>NUCLEOTIDE SEQUENCE [LARGE SCALE GENOMIC DNA]</scope>
    <source>
        <strain evidence="5">DSM 11204 / 1A</strain>
    </source>
</reference>
<proteinExistence type="inferred from homology"/>
<dbReference type="CDD" id="cd00614">
    <property type="entry name" value="CGS_like"/>
    <property type="match status" value="1"/>
</dbReference>
<dbReference type="InParanoid" id="G0ED13"/>
<dbReference type="STRING" id="694429.Pyrfu_0703"/>
<dbReference type="GeneID" id="11139171"/>
<evidence type="ECO:0000256" key="2">
    <source>
        <dbReference type="ARBA" id="ARBA00009077"/>
    </source>
</evidence>
<dbReference type="FunCoup" id="G0ED13">
    <property type="interactions" value="149"/>
</dbReference>
<dbReference type="GO" id="GO:0030170">
    <property type="term" value="F:pyridoxal phosphate binding"/>
    <property type="evidence" value="ECO:0007669"/>
    <property type="project" value="InterPro"/>
</dbReference>
<dbReference type="Gene3D" id="3.40.640.10">
    <property type="entry name" value="Type I PLP-dependent aspartate aminotransferase-like (Major domain)"/>
    <property type="match status" value="1"/>
</dbReference>
<evidence type="ECO:0000313" key="4">
    <source>
        <dbReference type="EMBL" id="AEM38572.1"/>
    </source>
</evidence>
<dbReference type="GO" id="GO:0005737">
    <property type="term" value="C:cytoplasm"/>
    <property type="evidence" value="ECO:0007669"/>
    <property type="project" value="TreeGrafter"/>
</dbReference>
<dbReference type="RefSeq" id="WP_014026249.1">
    <property type="nucleotide sequence ID" value="NC_015931.1"/>
</dbReference>
<dbReference type="EMBL" id="CP002838">
    <property type="protein sequence ID" value="AEM38572.1"/>
    <property type="molecule type" value="Genomic_DNA"/>
</dbReference>
<dbReference type="PANTHER" id="PTHR11808">
    <property type="entry name" value="TRANS-SULFURATION ENZYME FAMILY MEMBER"/>
    <property type="match status" value="1"/>
</dbReference>
<keyword evidence="3" id="KW-0663">Pyridoxal phosphate</keyword>
<gene>
    <name evidence="4" type="ordered locus">Pyrfu_0703</name>
</gene>
<dbReference type="FunFam" id="3.40.640.10:FF:000046">
    <property type="entry name" value="Cystathionine gamma-lyase"/>
    <property type="match status" value="1"/>
</dbReference>
<dbReference type="Proteomes" id="UP000001037">
    <property type="component" value="Chromosome"/>
</dbReference>
<dbReference type="GO" id="GO:0009086">
    <property type="term" value="P:methionine biosynthetic process"/>
    <property type="evidence" value="ECO:0007669"/>
    <property type="project" value="UniProtKB-ARBA"/>
</dbReference>
<dbReference type="InterPro" id="IPR000277">
    <property type="entry name" value="Cys/Met-Metab_PyrdxlP-dep_enz"/>
</dbReference>
<dbReference type="InterPro" id="IPR015422">
    <property type="entry name" value="PyrdxlP-dep_Trfase_small"/>
</dbReference>
<dbReference type="NCBIfam" id="NF006347">
    <property type="entry name" value="PRK08574.1"/>
    <property type="match status" value="1"/>
</dbReference>
<dbReference type="SUPFAM" id="SSF53383">
    <property type="entry name" value="PLP-dependent transferases"/>
    <property type="match status" value="1"/>
</dbReference>
<comment type="similarity">
    <text evidence="2">Belongs to the trans-sulfuration enzymes family.</text>
</comment>
<evidence type="ECO:0000256" key="3">
    <source>
        <dbReference type="ARBA" id="ARBA00022898"/>
    </source>
</evidence>
<protein>
    <submittedName>
        <fullName evidence="4">Cys/Met metabolism pyridoxal-phosphate-dependent protein</fullName>
    </submittedName>
</protein>
<dbReference type="GO" id="GO:0019343">
    <property type="term" value="P:cysteine biosynthetic process via cystathionine"/>
    <property type="evidence" value="ECO:0007669"/>
    <property type="project" value="TreeGrafter"/>
</dbReference>
<dbReference type="Pfam" id="PF01053">
    <property type="entry name" value="Cys_Met_Meta_PP"/>
    <property type="match status" value="1"/>
</dbReference>
<dbReference type="eggNOG" id="arCOG00060">
    <property type="taxonomic scope" value="Archaea"/>
</dbReference>